<reference evidence="1 2" key="1">
    <citation type="journal article" date="2013" name="Curr. Biol.">
        <title>The Genome of the Foraminiferan Reticulomyxa filosa.</title>
        <authorList>
            <person name="Glockner G."/>
            <person name="Hulsmann N."/>
            <person name="Schleicher M."/>
            <person name="Noegel A.A."/>
            <person name="Eichinger L."/>
            <person name="Gallinger C."/>
            <person name="Pawlowski J."/>
            <person name="Sierra R."/>
            <person name="Euteneuer U."/>
            <person name="Pillet L."/>
            <person name="Moustafa A."/>
            <person name="Platzer M."/>
            <person name="Groth M."/>
            <person name="Szafranski K."/>
            <person name="Schliwa M."/>
        </authorList>
    </citation>
    <scope>NUCLEOTIDE SEQUENCE [LARGE SCALE GENOMIC DNA]</scope>
</reference>
<dbReference type="GO" id="GO:0042147">
    <property type="term" value="P:retrograde transport, endosome to Golgi"/>
    <property type="evidence" value="ECO:0007669"/>
    <property type="project" value="InterPro"/>
</dbReference>
<dbReference type="Pfam" id="PF03635">
    <property type="entry name" value="Vps35"/>
    <property type="match status" value="1"/>
</dbReference>
<dbReference type="GO" id="GO:0005770">
    <property type="term" value="C:late endosome"/>
    <property type="evidence" value="ECO:0007669"/>
    <property type="project" value="TreeGrafter"/>
</dbReference>
<dbReference type="GO" id="GO:0005829">
    <property type="term" value="C:cytosol"/>
    <property type="evidence" value="ECO:0007669"/>
    <property type="project" value="GOC"/>
</dbReference>
<gene>
    <name evidence="1" type="ORF">RFI_12653</name>
</gene>
<dbReference type="GO" id="GO:0030906">
    <property type="term" value="C:retromer, cargo-selective complex"/>
    <property type="evidence" value="ECO:0007669"/>
    <property type="project" value="InterPro"/>
</dbReference>
<evidence type="ECO:0000313" key="2">
    <source>
        <dbReference type="Proteomes" id="UP000023152"/>
    </source>
</evidence>
<accession>X6NGL9</accession>
<dbReference type="Proteomes" id="UP000023152">
    <property type="component" value="Unassembled WGS sequence"/>
</dbReference>
<keyword evidence="2" id="KW-1185">Reference proteome</keyword>
<sequence length="122" mass="14262">MIVTSELTHFETYILDKFREKQKSNETTALEWLTELYNRVQFCGNIVPRLYLLITVASVKLKAYKEWHEDVMKTIFDVVELSKGVQHPTRGLFLRNYLSQVCRSVLPDVPDGVVVLMKLHFT</sequence>
<dbReference type="InterPro" id="IPR005378">
    <property type="entry name" value="Vps35"/>
</dbReference>
<protein>
    <submittedName>
        <fullName evidence="1">Uncharacterized protein</fullName>
    </submittedName>
</protein>
<comment type="caution">
    <text evidence="1">The sequence shown here is derived from an EMBL/GenBank/DDBJ whole genome shotgun (WGS) entry which is preliminary data.</text>
</comment>
<organism evidence="1 2">
    <name type="scientific">Reticulomyxa filosa</name>
    <dbReference type="NCBI Taxonomy" id="46433"/>
    <lineage>
        <taxon>Eukaryota</taxon>
        <taxon>Sar</taxon>
        <taxon>Rhizaria</taxon>
        <taxon>Retaria</taxon>
        <taxon>Foraminifera</taxon>
        <taxon>Monothalamids</taxon>
        <taxon>Reticulomyxidae</taxon>
        <taxon>Reticulomyxa</taxon>
    </lineage>
</organism>
<dbReference type="PANTHER" id="PTHR11099">
    <property type="entry name" value="VACUOLAR SORTING PROTEIN 35"/>
    <property type="match status" value="1"/>
</dbReference>
<dbReference type="PANTHER" id="PTHR11099:SF0">
    <property type="entry name" value="VACUOLAR PROTEIN SORTING-ASSOCIATED PROTEIN 35"/>
    <property type="match status" value="1"/>
</dbReference>
<evidence type="ECO:0000313" key="1">
    <source>
        <dbReference type="EMBL" id="ETO24502.1"/>
    </source>
</evidence>
<dbReference type="AlphaFoldDB" id="X6NGL9"/>
<dbReference type="EMBL" id="ASPP01009181">
    <property type="protein sequence ID" value="ETO24502.1"/>
    <property type="molecule type" value="Genomic_DNA"/>
</dbReference>
<proteinExistence type="predicted"/>
<name>X6NGL9_RETFI</name>
<dbReference type="GO" id="GO:0006886">
    <property type="term" value="P:intracellular protein transport"/>
    <property type="evidence" value="ECO:0007669"/>
    <property type="project" value="TreeGrafter"/>
</dbReference>
<dbReference type="OrthoDB" id="10258141at2759"/>